<sequence length="259" mass="30785">MKADMEPNRRKVTDIEDFEDMNDTYNLPDKLIVSKKEAEQASIDLLEQKSFNYGDGKEFNTFDPFEDCSNNKKKLGKSDRDSRNVNQEYPWAPPYEPKTEMYCRRCCKWINLICYLKHMVAHIHEKNFFVKRLESDLSQTLWDEVGEFINRQKFKDKIRPYKDQILSPSETKDFELIFLVSQAMKFRKKTFEQYLHLLPIYLKGFKDKSSGETFLLDEIPPIKYTRDSEYNKTCGECEEVFKDGDQSFLAFMQYETTAS</sequence>
<dbReference type="EMBL" id="CAMPGE010019002">
    <property type="protein sequence ID" value="CAI2377367.1"/>
    <property type="molecule type" value="Genomic_DNA"/>
</dbReference>
<evidence type="ECO:0000313" key="1">
    <source>
        <dbReference type="EMBL" id="CAI2377367.1"/>
    </source>
</evidence>
<protein>
    <submittedName>
        <fullName evidence="1">Uncharacterized protein</fullName>
    </submittedName>
</protein>
<gene>
    <name evidence="1" type="ORF">ECRASSUSDP1_LOCUS18751</name>
</gene>
<dbReference type="Proteomes" id="UP001295684">
    <property type="component" value="Unassembled WGS sequence"/>
</dbReference>
<keyword evidence="2" id="KW-1185">Reference proteome</keyword>
<name>A0AAD1XR66_EUPCR</name>
<accession>A0AAD1XR66</accession>
<reference evidence="1" key="1">
    <citation type="submission" date="2023-07" db="EMBL/GenBank/DDBJ databases">
        <authorList>
            <consortium name="AG Swart"/>
            <person name="Singh M."/>
            <person name="Singh A."/>
            <person name="Seah K."/>
            <person name="Emmerich C."/>
        </authorList>
    </citation>
    <scope>NUCLEOTIDE SEQUENCE</scope>
    <source>
        <strain evidence="1">DP1</strain>
    </source>
</reference>
<comment type="caution">
    <text evidence="1">The sequence shown here is derived from an EMBL/GenBank/DDBJ whole genome shotgun (WGS) entry which is preliminary data.</text>
</comment>
<organism evidence="1 2">
    <name type="scientific">Euplotes crassus</name>
    <dbReference type="NCBI Taxonomy" id="5936"/>
    <lineage>
        <taxon>Eukaryota</taxon>
        <taxon>Sar</taxon>
        <taxon>Alveolata</taxon>
        <taxon>Ciliophora</taxon>
        <taxon>Intramacronucleata</taxon>
        <taxon>Spirotrichea</taxon>
        <taxon>Hypotrichia</taxon>
        <taxon>Euplotida</taxon>
        <taxon>Euplotidae</taxon>
        <taxon>Moneuplotes</taxon>
    </lineage>
</organism>
<proteinExistence type="predicted"/>
<dbReference type="AlphaFoldDB" id="A0AAD1XR66"/>
<evidence type="ECO:0000313" key="2">
    <source>
        <dbReference type="Proteomes" id="UP001295684"/>
    </source>
</evidence>